<dbReference type="SUPFAM" id="SSF50969">
    <property type="entry name" value="YVTN repeat-like/Quinoprotein amine dehydrogenase"/>
    <property type="match status" value="1"/>
</dbReference>
<gene>
    <name evidence="3" type="ORF">DDE18_21635</name>
</gene>
<dbReference type="AlphaFoldDB" id="A0A2T8F4V9"/>
<evidence type="ECO:0000313" key="3">
    <source>
        <dbReference type="EMBL" id="PVG80748.1"/>
    </source>
</evidence>
<organism evidence="3 4">
    <name type="scientific">Nocardioides gansuensis</name>
    <dbReference type="NCBI Taxonomy" id="2138300"/>
    <lineage>
        <taxon>Bacteria</taxon>
        <taxon>Bacillati</taxon>
        <taxon>Actinomycetota</taxon>
        <taxon>Actinomycetes</taxon>
        <taxon>Propionibacteriales</taxon>
        <taxon>Nocardioidaceae</taxon>
        <taxon>Nocardioides</taxon>
    </lineage>
</organism>
<keyword evidence="4" id="KW-1185">Reference proteome</keyword>
<evidence type="ECO:0000256" key="1">
    <source>
        <dbReference type="ARBA" id="ARBA00009820"/>
    </source>
</evidence>
<evidence type="ECO:0008006" key="5">
    <source>
        <dbReference type="Google" id="ProtNLM"/>
    </source>
</evidence>
<sequence>MGSRRTAVELRVPHRSRDLCSLNLRDDTQSVVVGHTDDWPRVVDSSWSPDGTWIALTRVSSEKDAEYVNATQLFRVRPDGSRLAAIPNTEPFAVSPAWSPDGTTILYTEVYGGRGGEFSGGLWSIRPDGTGKTQVTRSKGNEGSPSWSPDGRRVAMQSDGALYTDKAGIWTVNPDGTHAQFVVREGSRPSWRPSWRPSSAPDPTPAVVPASDGPRIAYFAASEAGFDLFTVRPDGRRVRQLTSSGHVVEVTWSPDHSQIAYATHDWFGYPGVAWVMDVRTLKTERVGRSFAEGPLGALTWSPDGRRLAWGTYESLMIVDLRSRERTRIPRTGNGCIFLGPSRSPDGKWIAFSGGKSCDLMIVPSRGGDPARDADPWRRERLRLVTRRSTTRIHPLAGTLPRRDRRLDHPA</sequence>
<feature type="region of interest" description="Disordered" evidence="2">
    <location>
        <begin position="122"/>
        <end position="153"/>
    </location>
</feature>
<accession>A0A2T8F4V9</accession>
<evidence type="ECO:0000256" key="2">
    <source>
        <dbReference type="SAM" id="MobiDB-lite"/>
    </source>
</evidence>
<dbReference type="InterPro" id="IPR011659">
    <property type="entry name" value="WD40"/>
</dbReference>
<reference evidence="3 4" key="1">
    <citation type="submission" date="2018-04" db="EMBL/GenBank/DDBJ databases">
        <title>Genome of Nocardioides gansuensis WSJ-1.</title>
        <authorList>
            <person name="Wu S."/>
            <person name="Wang G."/>
        </authorList>
    </citation>
    <scope>NUCLEOTIDE SEQUENCE [LARGE SCALE GENOMIC DNA]</scope>
    <source>
        <strain evidence="3 4">WSJ-1</strain>
    </source>
</reference>
<protein>
    <recommendedName>
        <fullName evidence="5">Dipeptidylpeptidase IV N-terminal domain-containing protein</fullName>
    </recommendedName>
</protein>
<comment type="similarity">
    <text evidence="1">Belongs to the TolB family.</text>
</comment>
<evidence type="ECO:0000313" key="4">
    <source>
        <dbReference type="Proteomes" id="UP000246018"/>
    </source>
</evidence>
<name>A0A2T8F4V9_9ACTN</name>
<dbReference type="Gene3D" id="2.120.10.30">
    <property type="entry name" value="TolB, C-terminal domain"/>
    <property type="match status" value="2"/>
</dbReference>
<dbReference type="SUPFAM" id="SSF69304">
    <property type="entry name" value="Tricorn protease N-terminal domain"/>
    <property type="match status" value="1"/>
</dbReference>
<dbReference type="PANTHER" id="PTHR36842">
    <property type="entry name" value="PROTEIN TOLB HOMOLOG"/>
    <property type="match status" value="1"/>
</dbReference>
<dbReference type="Pfam" id="PF07676">
    <property type="entry name" value="PD40"/>
    <property type="match status" value="4"/>
</dbReference>
<dbReference type="PANTHER" id="PTHR36842:SF1">
    <property type="entry name" value="PROTEIN TOLB"/>
    <property type="match status" value="1"/>
</dbReference>
<comment type="caution">
    <text evidence="3">The sequence shown here is derived from an EMBL/GenBank/DDBJ whole genome shotgun (WGS) entry which is preliminary data.</text>
</comment>
<dbReference type="EMBL" id="QDGZ01000014">
    <property type="protein sequence ID" value="PVG80748.1"/>
    <property type="molecule type" value="Genomic_DNA"/>
</dbReference>
<feature type="compositionally biased region" description="Polar residues" evidence="2">
    <location>
        <begin position="131"/>
        <end position="147"/>
    </location>
</feature>
<dbReference type="InterPro" id="IPR011042">
    <property type="entry name" value="6-blade_b-propeller_TolB-like"/>
</dbReference>
<dbReference type="InterPro" id="IPR011044">
    <property type="entry name" value="Quino_amine_DH_bsu"/>
</dbReference>
<dbReference type="Proteomes" id="UP000246018">
    <property type="component" value="Unassembled WGS sequence"/>
</dbReference>
<proteinExistence type="inferred from homology"/>